<dbReference type="CDD" id="cd08551">
    <property type="entry name" value="Fe-ADH"/>
    <property type="match status" value="1"/>
</dbReference>
<dbReference type="Gene3D" id="1.20.1090.10">
    <property type="entry name" value="Dehydroquinate synthase-like - alpha domain"/>
    <property type="match status" value="1"/>
</dbReference>
<dbReference type="SUPFAM" id="SSF56796">
    <property type="entry name" value="Dehydroquinate synthase-like"/>
    <property type="match status" value="1"/>
</dbReference>
<dbReference type="PROSITE" id="PS00913">
    <property type="entry name" value="ADH_IRON_1"/>
    <property type="match status" value="1"/>
</dbReference>
<feature type="domain" description="Alcohol dehydrogenase iron-type/glycerol dehydrogenase GldA" evidence="4">
    <location>
        <begin position="9"/>
        <end position="183"/>
    </location>
</feature>
<dbReference type="AlphaFoldDB" id="A0A9D1HHF0"/>
<dbReference type="FunFam" id="1.20.1090.10:FF:000001">
    <property type="entry name" value="Aldehyde-alcohol dehydrogenase"/>
    <property type="match status" value="1"/>
</dbReference>
<evidence type="ECO:0000259" key="4">
    <source>
        <dbReference type="Pfam" id="PF00465"/>
    </source>
</evidence>
<reference evidence="6" key="1">
    <citation type="submission" date="2020-10" db="EMBL/GenBank/DDBJ databases">
        <authorList>
            <person name="Gilroy R."/>
        </authorList>
    </citation>
    <scope>NUCLEOTIDE SEQUENCE</scope>
    <source>
        <strain evidence="6">CHK187-14744</strain>
    </source>
</reference>
<dbReference type="Pfam" id="PF25137">
    <property type="entry name" value="ADH_Fe_C"/>
    <property type="match status" value="1"/>
</dbReference>
<dbReference type="Proteomes" id="UP000824164">
    <property type="component" value="Unassembled WGS sequence"/>
</dbReference>
<evidence type="ECO:0000313" key="7">
    <source>
        <dbReference type="Proteomes" id="UP000824164"/>
    </source>
</evidence>
<dbReference type="FunFam" id="3.40.50.1970:FF:000003">
    <property type="entry name" value="Alcohol dehydrogenase, iron-containing"/>
    <property type="match status" value="1"/>
</dbReference>
<dbReference type="PANTHER" id="PTHR11496:SF102">
    <property type="entry name" value="ALCOHOL DEHYDROGENASE 4"/>
    <property type="match status" value="1"/>
</dbReference>
<dbReference type="PANTHER" id="PTHR11496">
    <property type="entry name" value="ALCOHOL DEHYDROGENASE"/>
    <property type="match status" value="1"/>
</dbReference>
<name>A0A9D1HHF0_9FIRM</name>
<dbReference type="GO" id="GO:0046872">
    <property type="term" value="F:metal ion binding"/>
    <property type="evidence" value="ECO:0007669"/>
    <property type="project" value="InterPro"/>
</dbReference>
<accession>A0A9D1HHF0</accession>
<comment type="similarity">
    <text evidence="1">Belongs to the iron-containing alcohol dehydrogenase family.</text>
</comment>
<proteinExistence type="inferred from homology"/>
<gene>
    <name evidence="6" type="ORF">IAB63_08690</name>
</gene>
<dbReference type="Gene3D" id="3.40.50.1970">
    <property type="match status" value="1"/>
</dbReference>
<comment type="caution">
    <text evidence="6">The sequence shown here is derived from an EMBL/GenBank/DDBJ whole genome shotgun (WGS) entry which is preliminary data.</text>
</comment>
<keyword evidence="2" id="KW-0560">Oxidoreductase</keyword>
<feature type="domain" description="Fe-containing alcohol dehydrogenase-like C-terminal" evidence="5">
    <location>
        <begin position="196"/>
        <end position="387"/>
    </location>
</feature>
<reference evidence="6" key="2">
    <citation type="journal article" date="2021" name="PeerJ">
        <title>Extensive microbial diversity within the chicken gut microbiome revealed by metagenomics and culture.</title>
        <authorList>
            <person name="Gilroy R."/>
            <person name="Ravi A."/>
            <person name="Getino M."/>
            <person name="Pursley I."/>
            <person name="Horton D.L."/>
            <person name="Alikhan N.F."/>
            <person name="Baker D."/>
            <person name="Gharbi K."/>
            <person name="Hall N."/>
            <person name="Watson M."/>
            <person name="Adriaenssens E.M."/>
            <person name="Foster-Nyarko E."/>
            <person name="Jarju S."/>
            <person name="Secka A."/>
            <person name="Antonio M."/>
            <person name="Oren A."/>
            <person name="Chaudhuri R.R."/>
            <person name="La Ragione R."/>
            <person name="Hildebrand F."/>
            <person name="Pallen M.J."/>
        </authorList>
    </citation>
    <scope>NUCLEOTIDE SEQUENCE</scope>
    <source>
        <strain evidence="6">CHK187-14744</strain>
    </source>
</reference>
<dbReference type="Pfam" id="PF00465">
    <property type="entry name" value="Fe-ADH"/>
    <property type="match status" value="1"/>
</dbReference>
<evidence type="ECO:0000256" key="1">
    <source>
        <dbReference type="ARBA" id="ARBA00007358"/>
    </source>
</evidence>
<keyword evidence="3" id="KW-0520">NAD</keyword>
<evidence type="ECO:0000259" key="5">
    <source>
        <dbReference type="Pfam" id="PF25137"/>
    </source>
</evidence>
<dbReference type="PROSITE" id="PS00060">
    <property type="entry name" value="ADH_IRON_2"/>
    <property type="match status" value="1"/>
</dbReference>
<protein>
    <submittedName>
        <fullName evidence="6">Iron-containing alcohol dehydrogenase</fullName>
    </submittedName>
</protein>
<dbReference type="InterPro" id="IPR039697">
    <property type="entry name" value="Alcohol_dehydrogenase_Fe"/>
</dbReference>
<evidence type="ECO:0000256" key="2">
    <source>
        <dbReference type="ARBA" id="ARBA00023002"/>
    </source>
</evidence>
<dbReference type="EMBL" id="DVLT01000052">
    <property type="protein sequence ID" value="HIU03314.1"/>
    <property type="molecule type" value="Genomic_DNA"/>
</dbReference>
<organism evidence="6 7">
    <name type="scientific">Candidatus Onthocola gallistercoris</name>
    <dbReference type="NCBI Taxonomy" id="2840876"/>
    <lineage>
        <taxon>Bacteria</taxon>
        <taxon>Bacillati</taxon>
        <taxon>Bacillota</taxon>
        <taxon>Bacilli</taxon>
        <taxon>Candidatus Onthocola</taxon>
    </lineage>
</organism>
<dbReference type="InterPro" id="IPR056798">
    <property type="entry name" value="ADH_Fe_C"/>
</dbReference>
<sequence length="387" mass="41347">MQGFSFGIPQKIWVGEDMTGKAADLLKAAGLNKVLVVSDRMLAQTGLVDKLVSALEEKGLLADLFLDVEANPSVETVEKAVADYRKCHAQGLVALGGGSPMDVAKALGILVAYGGDLRDYEGVGKVPGPIVPFLAMPTTAGTGSEVTSFAVITDYGQNGENKDAGYKFTISSEYVLPVFAVLDSEMITSLPKRVAASTGIDAIVHALEAYISKGATPFSEAMSEKALELLGSHIKTFVEDRTRKDDARAMMVGSNLAGIAFSHARLGDVHAMAHPVSGFFHVAHGEANAVLLPAVLDFNESCCMEKYGKIYRILSGRPDAVYEKGMLSRFFRQLNESLGIGYTLSDLGVEEHAIPAMAADAMKSGNVAVNPRETTIEDIERMYKEAM</sequence>
<dbReference type="InterPro" id="IPR001670">
    <property type="entry name" value="ADH_Fe/GldA"/>
</dbReference>
<dbReference type="InterPro" id="IPR018211">
    <property type="entry name" value="ADH_Fe_CS"/>
</dbReference>
<dbReference type="GO" id="GO:0004022">
    <property type="term" value="F:alcohol dehydrogenase (NAD+) activity"/>
    <property type="evidence" value="ECO:0007669"/>
    <property type="project" value="TreeGrafter"/>
</dbReference>
<evidence type="ECO:0000256" key="3">
    <source>
        <dbReference type="ARBA" id="ARBA00023027"/>
    </source>
</evidence>
<evidence type="ECO:0000313" key="6">
    <source>
        <dbReference type="EMBL" id="HIU03314.1"/>
    </source>
</evidence>